<gene>
    <name evidence="5" type="ORF">SAMN05443637_104200</name>
</gene>
<dbReference type="InterPro" id="IPR036873">
    <property type="entry name" value="Rhodanese-like_dom_sf"/>
</dbReference>
<keyword evidence="6" id="KW-1185">Reference proteome</keyword>
<dbReference type="STRING" id="1848.SAMN05443637_104200"/>
<dbReference type="OrthoDB" id="9770030at2"/>
<dbReference type="PANTHER" id="PTHR11364">
    <property type="entry name" value="THIOSULFATE SULFERTANSFERASE"/>
    <property type="match status" value="1"/>
</dbReference>
<evidence type="ECO:0000256" key="2">
    <source>
        <dbReference type="ARBA" id="ARBA00022737"/>
    </source>
</evidence>
<dbReference type="Gene3D" id="3.40.250.10">
    <property type="entry name" value="Rhodanese-like domain"/>
    <property type="match status" value="2"/>
</dbReference>
<organism evidence="5 6">
    <name type="scientific">Pseudonocardia thermophila</name>
    <dbReference type="NCBI Taxonomy" id="1848"/>
    <lineage>
        <taxon>Bacteria</taxon>
        <taxon>Bacillati</taxon>
        <taxon>Actinomycetota</taxon>
        <taxon>Actinomycetes</taxon>
        <taxon>Pseudonocardiales</taxon>
        <taxon>Pseudonocardiaceae</taxon>
        <taxon>Pseudonocardia</taxon>
    </lineage>
</organism>
<dbReference type="AlphaFoldDB" id="A0A1M6R5X8"/>
<evidence type="ECO:0000313" key="6">
    <source>
        <dbReference type="Proteomes" id="UP000184363"/>
    </source>
</evidence>
<dbReference type="SMART" id="SM00450">
    <property type="entry name" value="RHOD"/>
    <property type="match status" value="2"/>
</dbReference>
<protein>
    <submittedName>
        <fullName evidence="5">Thiosulfate/3-mercaptopyruvate sulfurtransferase</fullName>
    </submittedName>
</protein>
<evidence type="ECO:0000259" key="4">
    <source>
        <dbReference type="PROSITE" id="PS50206"/>
    </source>
</evidence>
<dbReference type="InterPro" id="IPR045078">
    <property type="entry name" value="TST/MPST-like"/>
</dbReference>
<dbReference type="RefSeq" id="WP_073456161.1">
    <property type="nucleotide sequence ID" value="NZ_FRAP01000004.1"/>
</dbReference>
<accession>A0A1M6R5X8</accession>
<dbReference type="EMBL" id="FRAP01000004">
    <property type="protein sequence ID" value="SHK27885.1"/>
    <property type="molecule type" value="Genomic_DNA"/>
</dbReference>
<keyword evidence="2" id="KW-0677">Repeat</keyword>
<dbReference type="InterPro" id="IPR001763">
    <property type="entry name" value="Rhodanese-like_dom"/>
</dbReference>
<feature type="compositionally biased region" description="Basic and acidic residues" evidence="3">
    <location>
        <begin position="322"/>
        <end position="339"/>
    </location>
</feature>
<dbReference type="CDD" id="cd01448">
    <property type="entry name" value="TST_Repeat_1"/>
    <property type="match status" value="1"/>
</dbReference>
<dbReference type="InterPro" id="IPR001307">
    <property type="entry name" value="Thiosulphate_STrfase_CS"/>
</dbReference>
<dbReference type="PROSITE" id="PS00380">
    <property type="entry name" value="RHODANESE_1"/>
    <property type="match status" value="1"/>
</dbReference>
<dbReference type="Pfam" id="PF00581">
    <property type="entry name" value="Rhodanese"/>
    <property type="match status" value="2"/>
</dbReference>
<proteinExistence type="predicted"/>
<keyword evidence="1 5" id="KW-0808">Transferase</keyword>
<evidence type="ECO:0000313" key="5">
    <source>
        <dbReference type="EMBL" id="SHK27885.1"/>
    </source>
</evidence>
<feature type="domain" description="Rhodanese" evidence="4">
    <location>
        <begin position="173"/>
        <end position="300"/>
    </location>
</feature>
<reference evidence="5 6" key="1">
    <citation type="submission" date="2016-11" db="EMBL/GenBank/DDBJ databases">
        <authorList>
            <person name="Jaros S."/>
            <person name="Januszkiewicz K."/>
            <person name="Wedrychowicz H."/>
        </authorList>
    </citation>
    <scope>NUCLEOTIDE SEQUENCE [LARGE SCALE GENOMIC DNA]</scope>
    <source>
        <strain evidence="5 6">DSM 43832</strain>
    </source>
</reference>
<evidence type="ECO:0000256" key="3">
    <source>
        <dbReference type="SAM" id="MobiDB-lite"/>
    </source>
</evidence>
<keyword evidence="5" id="KW-0670">Pyruvate</keyword>
<feature type="domain" description="Rhodanese" evidence="4">
    <location>
        <begin position="26"/>
        <end position="145"/>
    </location>
</feature>
<feature type="region of interest" description="Disordered" evidence="3">
    <location>
        <begin position="295"/>
        <end position="339"/>
    </location>
</feature>
<dbReference type="PROSITE" id="PS50206">
    <property type="entry name" value="RHODANESE_3"/>
    <property type="match status" value="2"/>
</dbReference>
<dbReference type="GO" id="GO:0004792">
    <property type="term" value="F:thiosulfate-cyanide sulfurtransferase activity"/>
    <property type="evidence" value="ECO:0007669"/>
    <property type="project" value="InterPro"/>
</dbReference>
<dbReference type="Proteomes" id="UP000184363">
    <property type="component" value="Unassembled WGS sequence"/>
</dbReference>
<sequence>MHDRSTPLVDVAELAAALGVGTDAERDPALVVLDVRHRLGGPSTLPEYREGHIPGAVFVDLDADLADPPGPAGRHPLPDPQRLQGVLRAAGISAGSRVVAYDHGNGLSAVRAWWLLRWVGMPADRVAVLDGGWAAWCAAGYPVSTEVPAPEPGDLVVVPGSMPTVDADEAGRIGREGVLVDARAAARYRGETEPFDPVAGHIPGAHNVPVLEFVGEDGRWLPPEQLADRFAGVDVAADLADGPAGDAGRKPVAAYCGSGITAAALVLAAEVAGLRPADRPLPLYPGSWSNWVADPSRPVATGPYAPADSPAPAEGQLPEGTARSRETRRIRPGSERRAR</sequence>
<evidence type="ECO:0000256" key="1">
    <source>
        <dbReference type="ARBA" id="ARBA00022679"/>
    </source>
</evidence>
<dbReference type="SUPFAM" id="SSF52821">
    <property type="entry name" value="Rhodanese/Cell cycle control phosphatase"/>
    <property type="match status" value="2"/>
</dbReference>
<name>A0A1M6R5X8_PSETH</name>
<dbReference type="PANTHER" id="PTHR11364:SF27">
    <property type="entry name" value="SULFURTRANSFERASE"/>
    <property type="match status" value="1"/>
</dbReference>